<dbReference type="Gene3D" id="3.30.565.10">
    <property type="entry name" value="Histidine kinase-like ATPase, C-terminal domain"/>
    <property type="match status" value="1"/>
</dbReference>
<dbReference type="OrthoDB" id="144293at2"/>
<evidence type="ECO:0000313" key="12">
    <source>
        <dbReference type="Proteomes" id="UP000066480"/>
    </source>
</evidence>
<evidence type="ECO:0000259" key="10">
    <source>
        <dbReference type="SMART" id="SM00387"/>
    </source>
</evidence>
<dbReference type="InterPro" id="IPR011712">
    <property type="entry name" value="Sig_transdc_His_kin_sub3_dim/P"/>
</dbReference>
<dbReference type="GO" id="GO:0016020">
    <property type="term" value="C:membrane"/>
    <property type="evidence" value="ECO:0007669"/>
    <property type="project" value="InterPro"/>
</dbReference>
<dbReference type="Pfam" id="PF07730">
    <property type="entry name" value="HisKA_3"/>
    <property type="match status" value="1"/>
</dbReference>
<evidence type="ECO:0000256" key="8">
    <source>
        <dbReference type="ARBA" id="ARBA00023012"/>
    </source>
</evidence>
<keyword evidence="12" id="KW-1185">Reference proteome</keyword>
<keyword evidence="7" id="KW-0067">ATP-binding</keyword>
<dbReference type="PANTHER" id="PTHR24421">
    <property type="entry name" value="NITRATE/NITRITE SENSOR PROTEIN NARX-RELATED"/>
    <property type="match status" value="1"/>
</dbReference>
<evidence type="ECO:0000256" key="1">
    <source>
        <dbReference type="ARBA" id="ARBA00000085"/>
    </source>
</evidence>
<dbReference type="Pfam" id="PF02518">
    <property type="entry name" value="HATPase_c"/>
    <property type="match status" value="1"/>
</dbReference>
<dbReference type="GO" id="GO:0046983">
    <property type="term" value="F:protein dimerization activity"/>
    <property type="evidence" value="ECO:0007669"/>
    <property type="project" value="InterPro"/>
</dbReference>
<dbReference type="GO" id="GO:0000155">
    <property type="term" value="F:phosphorelay sensor kinase activity"/>
    <property type="evidence" value="ECO:0007669"/>
    <property type="project" value="InterPro"/>
</dbReference>
<feature type="transmembrane region" description="Helical" evidence="9">
    <location>
        <begin position="33"/>
        <end position="51"/>
    </location>
</feature>
<keyword evidence="3" id="KW-0597">Phosphoprotein</keyword>
<keyword evidence="6" id="KW-0418">Kinase</keyword>
<protein>
    <recommendedName>
        <fullName evidence="2">histidine kinase</fullName>
        <ecNumber evidence="2">2.7.13.3</ecNumber>
    </recommendedName>
</protein>
<keyword evidence="4" id="KW-0808">Transferase</keyword>
<comment type="catalytic activity">
    <reaction evidence="1">
        <text>ATP + protein L-histidine = ADP + protein N-phospho-L-histidine.</text>
        <dbReference type="EC" id="2.7.13.3"/>
    </reaction>
</comment>
<organism evidence="11 12">
    <name type="scientific">Luteipulveratus mongoliensis</name>
    <dbReference type="NCBI Taxonomy" id="571913"/>
    <lineage>
        <taxon>Bacteria</taxon>
        <taxon>Bacillati</taxon>
        <taxon>Actinomycetota</taxon>
        <taxon>Actinomycetes</taxon>
        <taxon>Micrococcales</taxon>
        <taxon>Dermacoccaceae</taxon>
        <taxon>Luteipulveratus</taxon>
    </lineage>
</organism>
<dbReference type="RefSeq" id="WP_157063565.1">
    <property type="nucleotide sequence ID" value="NZ_CP011112.1"/>
</dbReference>
<dbReference type="AlphaFoldDB" id="A0A0K1JPB5"/>
<dbReference type="SMART" id="SM00387">
    <property type="entry name" value="HATPase_c"/>
    <property type="match status" value="1"/>
</dbReference>
<evidence type="ECO:0000256" key="6">
    <source>
        <dbReference type="ARBA" id="ARBA00022777"/>
    </source>
</evidence>
<keyword evidence="8" id="KW-0902">Two-component regulatory system</keyword>
<dbReference type="GO" id="GO:0005524">
    <property type="term" value="F:ATP binding"/>
    <property type="evidence" value="ECO:0007669"/>
    <property type="project" value="UniProtKB-KW"/>
</dbReference>
<dbReference type="Gene3D" id="1.20.5.1930">
    <property type="match status" value="1"/>
</dbReference>
<dbReference type="Proteomes" id="UP000066480">
    <property type="component" value="Chromosome"/>
</dbReference>
<evidence type="ECO:0000256" key="4">
    <source>
        <dbReference type="ARBA" id="ARBA00022679"/>
    </source>
</evidence>
<keyword evidence="9" id="KW-0812">Transmembrane</keyword>
<keyword evidence="9" id="KW-1133">Transmembrane helix</keyword>
<proteinExistence type="predicted"/>
<dbReference type="InterPro" id="IPR003594">
    <property type="entry name" value="HATPase_dom"/>
</dbReference>
<reference evidence="11 12" key="1">
    <citation type="submission" date="2015-03" db="EMBL/GenBank/DDBJ databases">
        <title>Luteipulveratus halotolerans sp. nov., a novel actinobacterium (Dermacoccaceae) from Sarawak, Malaysia.</title>
        <authorList>
            <person name="Juboi H."/>
            <person name="Basik A."/>
            <person name="Shamsul S.S."/>
            <person name="Arnold P."/>
            <person name="Schmitt E.K."/>
            <person name="Sanglier J.-J."/>
            <person name="Yeo T."/>
        </authorList>
    </citation>
    <scope>NUCLEOTIDE SEQUENCE [LARGE SCALE GENOMIC DNA]</scope>
    <source>
        <strain evidence="11 12">MN07-A0370</strain>
    </source>
</reference>
<dbReference type="KEGG" id="lmoi:VV02_25545"/>
<keyword evidence="5" id="KW-0547">Nucleotide-binding</keyword>
<feature type="transmembrane region" description="Helical" evidence="9">
    <location>
        <begin position="63"/>
        <end position="82"/>
    </location>
</feature>
<evidence type="ECO:0000256" key="3">
    <source>
        <dbReference type="ARBA" id="ARBA00022553"/>
    </source>
</evidence>
<dbReference type="EMBL" id="CP011112">
    <property type="protein sequence ID" value="AKU18428.1"/>
    <property type="molecule type" value="Genomic_DNA"/>
</dbReference>
<dbReference type="STRING" id="571913.VV02_25545"/>
<evidence type="ECO:0000256" key="2">
    <source>
        <dbReference type="ARBA" id="ARBA00012438"/>
    </source>
</evidence>
<dbReference type="InterPro" id="IPR050482">
    <property type="entry name" value="Sensor_HK_TwoCompSys"/>
</dbReference>
<feature type="transmembrane region" description="Helical" evidence="9">
    <location>
        <begin position="139"/>
        <end position="157"/>
    </location>
</feature>
<dbReference type="PANTHER" id="PTHR24421:SF10">
    <property type="entry name" value="NITRATE_NITRITE SENSOR PROTEIN NARQ"/>
    <property type="match status" value="1"/>
</dbReference>
<evidence type="ECO:0000256" key="9">
    <source>
        <dbReference type="SAM" id="Phobius"/>
    </source>
</evidence>
<dbReference type="InterPro" id="IPR036890">
    <property type="entry name" value="HATPase_C_sf"/>
</dbReference>
<evidence type="ECO:0000256" key="7">
    <source>
        <dbReference type="ARBA" id="ARBA00022840"/>
    </source>
</evidence>
<evidence type="ECO:0000313" key="11">
    <source>
        <dbReference type="EMBL" id="AKU18428.1"/>
    </source>
</evidence>
<feature type="domain" description="Histidine kinase/HSP90-like ATPase" evidence="10">
    <location>
        <begin position="298"/>
        <end position="389"/>
    </location>
</feature>
<evidence type="ECO:0000256" key="5">
    <source>
        <dbReference type="ARBA" id="ARBA00022741"/>
    </source>
</evidence>
<dbReference type="EC" id="2.7.13.3" evidence="2"/>
<keyword evidence="9" id="KW-0472">Membrane</keyword>
<feature type="transmembrane region" description="Helical" evidence="9">
    <location>
        <begin position="7"/>
        <end position="27"/>
    </location>
</feature>
<sequence length="390" mass="41242">MDGQRVMSWVATYLYAAVLAAGVYEVAAGLRDAAPLRVAGFVAVLVTLVALEAIERGTPIGRAGTLTLLATRIGLIAAAVPLDSSDNARILLVLMPFYAFLTLGRRTGIALAIALTVVVVALVVRRPEWWRDSESVSDLLMFTIGNAFAVAMATVAARAQARQASAEQLLAEVSSAHAQLRSYAEEAAALATVAERTRLARDIHDGLGHHLTAIAIQLEKSQRYRDIEPALAERALEDARTSAAQALDDVRRSVRALRSEGWSLQLEPALRRLADGVADDDLAVTVSVTGSPGDLGERSLIALYHAAQEGLTNVRRHAQAATVQVRAVFGPSEGSVEIADDGRGFDILRSPDGYGLTGMRERLDAVGGVLTINAGPGGTTVTATVPRNPS</sequence>
<accession>A0A0K1JPB5</accession>
<dbReference type="SUPFAM" id="SSF55874">
    <property type="entry name" value="ATPase domain of HSP90 chaperone/DNA topoisomerase II/histidine kinase"/>
    <property type="match status" value="1"/>
</dbReference>
<name>A0A0K1JPB5_9MICO</name>
<dbReference type="CDD" id="cd16917">
    <property type="entry name" value="HATPase_UhpB-NarQ-NarX-like"/>
    <property type="match status" value="1"/>
</dbReference>
<gene>
    <name evidence="11" type="ORF">VV02_25545</name>
</gene>
<feature type="transmembrane region" description="Helical" evidence="9">
    <location>
        <begin position="109"/>
        <end position="127"/>
    </location>
</feature>